<keyword evidence="3" id="KW-1185">Reference proteome</keyword>
<evidence type="ECO:0000313" key="3">
    <source>
        <dbReference type="Proteomes" id="UP000013520"/>
    </source>
</evidence>
<name>R4KBM9_9FIRM</name>
<dbReference type="PROSITE" id="PS51257">
    <property type="entry name" value="PROKAR_LIPOPROTEIN"/>
    <property type="match status" value="1"/>
</dbReference>
<evidence type="ECO:0008006" key="4">
    <source>
        <dbReference type="Google" id="ProtNLM"/>
    </source>
</evidence>
<dbReference type="AlphaFoldDB" id="R4KBM9"/>
<dbReference type="STRING" id="767817.Desgi_1047"/>
<dbReference type="HOGENOM" id="CLU_130334_0_0_9"/>
<dbReference type="Proteomes" id="UP000013520">
    <property type="component" value="Chromosome"/>
</dbReference>
<proteinExistence type="predicted"/>
<dbReference type="KEGG" id="dgi:Desgi_1047"/>
<reference evidence="2 3" key="1">
    <citation type="submission" date="2012-01" db="EMBL/GenBank/DDBJ databases">
        <title>Complete sequence of Desulfotomaculum gibsoniae DSM 7213.</title>
        <authorList>
            <consortium name="US DOE Joint Genome Institute"/>
            <person name="Lucas S."/>
            <person name="Han J."/>
            <person name="Lapidus A."/>
            <person name="Cheng J.-F."/>
            <person name="Goodwin L."/>
            <person name="Pitluck S."/>
            <person name="Peters L."/>
            <person name="Ovchinnikova G."/>
            <person name="Teshima H."/>
            <person name="Detter J.C."/>
            <person name="Han C."/>
            <person name="Tapia R."/>
            <person name="Land M."/>
            <person name="Hauser L."/>
            <person name="Kyrpides N."/>
            <person name="Ivanova N."/>
            <person name="Pagani I."/>
            <person name="Parshina S."/>
            <person name="Plugge C."/>
            <person name="Muyzer G."/>
            <person name="Kuever J."/>
            <person name="Ivanova A."/>
            <person name="Nazina T."/>
            <person name="Klenk H.-P."/>
            <person name="Brambilla E."/>
            <person name="Spring S."/>
            <person name="Stams A.F."/>
            <person name="Woyke T."/>
        </authorList>
    </citation>
    <scope>NUCLEOTIDE SEQUENCE [LARGE SCALE GENOMIC DNA]</scope>
    <source>
        <strain evidence="2 3">DSM 7213</strain>
    </source>
</reference>
<organism evidence="2 3">
    <name type="scientific">Desulfoscipio gibsoniae DSM 7213</name>
    <dbReference type="NCBI Taxonomy" id="767817"/>
    <lineage>
        <taxon>Bacteria</taxon>
        <taxon>Bacillati</taxon>
        <taxon>Bacillota</taxon>
        <taxon>Clostridia</taxon>
        <taxon>Eubacteriales</taxon>
        <taxon>Desulfallaceae</taxon>
        <taxon>Desulfoscipio</taxon>
    </lineage>
</organism>
<evidence type="ECO:0000313" key="2">
    <source>
        <dbReference type="EMBL" id="AGL00578.1"/>
    </source>
</evidence>
<sequence length="153" mass="16456">MKKPLLFLMVACCFVFALTGCTKDEILGTYNHAIQAAGDAQLTGNRSLEGKRKYGVDHYTGTYAADYEDFSGTECLFGGTSIDRDAGNEIEITCKLSITEGTAKVVFQSGTDEPQVLIESTGDYSDTIELPPAGNYIVVEGDGFTGSIELEIK</sequence>
<protein>
    <recommendedName>
        <fullName evidence="4">Lipoprotein</fullName>
    </recommendedName>
</protein>
<feature type="signal peptide" evidence="1">
    <location>
        <begin position="1"/>
        <end position="17"/>
    </location>
</feature>
<feature type="chain" id="PRO_5038849150" description="Lipoprotein" evidence="1">
    <location>
        <begin position="18"/>
        <end position="153"/>
    </location>
</feature>
<accession>R4KBM9</accession>
<evidence type="ECO:0000256" key="1">
    <source>
        <dbReference type="SAM" id="SignalP"/>
    </source>
</evidence>
<dbReference type="EMBL" id="CP003273">
    <property type="protein sequence ID" value="AGL00578.1"/>
    <property type="molecule type" value="Genomic_DNA"/>
</dbReference>
<dbReference type="eggNOG" id="ENOG502ZCDT">
    <property type="taxonomic scope" value="Bacteria"/>
</dbReference>
<dbReference type="RefSeq" id="WP_006521239.1">
    <property type="nucleotide sequence ID" value="NC_021184.1"/>
</dbReference>
<dbReference type="OrthoDB" id="1783168at2"/>
<keyword evidence="1" id="KW-0732">Signal</keyword>
<gene>
    <name evidence="2" type="ORF">Desgi_1047</name>
</gene>